<organism evidence="3 4">
    <name type="scientific">Shinella kummerowiae</name>
    <dbReference type="NCBI Taxonomy" id="417745"/>
    <lineage>
        <taxon>Bacteria</taxon>
        <taxon>Pseudomonadati</taxon>
        <taxon>Pseudomonadota</taxon>
        <taxon>Alphaproteobacteria</taxon>
        <taxon>Hyphomicrobiales</taxon>
        <taxon>Rhizobiaceae</taxon>
        <taxon>Shinella</taxon>
    </lineage>
</organism>
<evidence type="ECO:0000313" key="4">
    <source>
        <dbReference type="Proteomes" id="UP000435802"/>
    </source>
</evidence>
<feature type="region of interest" description="Disordered" evidence="1">
    <location>
        <begin position="1"/>
        <end position="33"/>
    </location>
</feature>
<evidence type="ECO:0000256" key="1">
    <source>
        <dbReference type="SAM" id="MobiDB-lite"/>
    </source>
</evidence>
<dbReference type="OrthoDB" id="8283571at2"/>
<accession>A0A6N8SM11</accession>
<evidence type="ECO:0000256" key="2">
    <source>
        <dbReference type="SAM" id="Phobius"/>
    </source>
</evidence>
<evidence type="ECO:0000313" key="3">
    <source>
        <dbReference type="EMBL" id="MXN48848.1"/>
    </source>
</evidence>
<keyword evidence="4" id="KW-1185">Reference proteome</keyword>
<dbReference type="RefSeq" id="WP_160862336.1">
    <property type="nucleotide sequence ID" value="NZ_WUMK01000012.1"/>
</dbReference>
<sequence length="224" mass="23145">MNAFRAKKPAQGRIDLLPPEPKAPAQRHGQRPAARLEVVDADFVVIRSSSARTSNDNHRPVRPASSRAAPKHVLVRAAAAGARLCEAGLQLLSGRAFAGLVTASVLFVFAYAGGLSALKAALPTAGPTTPLRIADVVATVEDQNGMKVLSVYGRIDNVSSGVQSVPPLDIVFDNAGTAQQRRVALDSESIAAGGSEHFALRIPHGGGKVPKVSVSLAAKGAPAN</sequence>
<feature type="transmembrane region" description="Helical" evidence="2">
    <location>
        <begin position="96"/>
        <end position="118"/>
    </location>
</feature>
<evidence type="ECO:0008006" key="5">
    <source>
        <dbReference type="Google" id="ProtNLM"/>
    </source>
</evidence>
<comment type="caution">
    <text evidence="3">The sequence shown here is derived from an EMBL/GenBank/DDBJ whole genome shotgun (WGS) entry which is preliminary data.</text>
</comment>
<dbReference type="Proteomes" id="UP000435802">
    <property type="component" value="Unassembled WGS sequence"/>
</dbReference>
<keyword evidence="2" id="KW-0812">Transmembrane</keyword>
<dbReference type="AlphaFoldDB" id="A0A6N8SM11"/>
<dbReference type="EMBL" id="WUMK01000012">
    <property type="protein sequence ID" value="MXN48848.1"/>
    <property type="molecule type" value="Genomic_DNA"/>
</dbReference>
<reference evidence="3 4" key="1">
    <citation type="submission" date="2019-12" db="EMBL/GenBank/DDBJ databases">
        <title>Shinella kummerowiae sp. nov., a symbiotic bacterium isolated from root nodules of the herbal legume Kummerowia stipulacea.</title>
        <authorList>
            <person name="Gao J."/>
        </authorList>
    </citation>
    <scope>NUCLEOTIDE SEQUENCE [LARGE SCALE GENOMIC DNA]</scope>
    <source>
        <strain evidence="3 4">CCBAU 25048</strain>
    </source>
</reference>
<feature type="compositionally biased region" description="Basic residues" evidence="1">
    <location>
        <begin position="1"/>
        <end position="10"/>
    </location>
</feature>
<proteinExistence type="predicted"/>
<name>A0A6N8SM11_9HYPH</name>
<keyword evidence="2" id="KW-1133">Transmembrane helix</keyword>
<keyword evidence="2" id="KW-0472">Membrane</keyword>
<gene>
    <name evidence="3" type="ORF">GR138_26980</name>
</gene>
<protein>
    <recommendedName>
        <fullName evidence="5">DUF3426 domain-containing protein</fullName>
    </recommendedName>
</protein>